<dbReference type="Proteomes" id="UP001215280">
    <property type="component" value="Unassembled WGS sequence"/>
</dbReference>
<dbReference type="EMBL" id="JARJLG010000013">
    <property type="protein sequence ID" value="KAJ7775994.1"/>
    <property type="molecule type" value="Genomic_DNA"/>
</dbReference>
<dbReference type="Pfam" id="PF17168">
    <property type="entry name" value="DUF5127"/>
    <property type="match status" value="1"/>
</dbReference>
<keyword evidence="2" id="KW-0812">Transmembrane</keyword>
<dbReference type="AlphaFoldDB" id="A0AAD7K124"/>
<evidence type="ECO:0000313" key="6">
    <source>
        <dbReference type="EMBL" id="KAJ7775994.1"/>
    </source>
</evidence>
<proteinExistence type="predicted"/>
<evidence type="ECO:0008006" key="8">
    <source>
        <dbReference type="Google" id="ProtNLM"/>
    </source>
</evidence>
<dbReference type="InterPro" id="IPR033433">
    <property type="entry name" value="GtaA_N"/>
</dbReference>
<keyword evidence="2" id="KW-0472">Membrane</keyword>
<dbReference type="InterPro" id="IPR052743">
    <property type="entry name" value="Glutaminase_GtaA"/>
</dbReference>
<reference evidence="6" key="1">
    <citation type="submission" date="2023-03" db="EMBL/GenBank/DDBJ databases">
        <title>Massive genome expansion in bonnet fungi (Mycena s.s.) driven by repeated elements and novel gene families across ecological guilds.</title>
        <authorList>
            <consortium name="Lawrence Berkeley National Laboratory"/>
            <person name="Harder C.B."/>
            <person name="Miyauchi S."/>
            <person name="Viragh M."/>
            <person name="Kuo A."/>
            <person name="Thoen E."/>
            <person name="Andreopoulos B."/>
            <person name="Lu D."/>
            <person name="Skrede I."/>
            <person name="Drula E."/>
            <person name="Henrissat B."/>
            <person name="Morin E."/>
            <person name="Kohler A."/>
            <person name="Barry K."/>
            <person name="LaButti K."/>
            <person name="Morin E."/>
            <person name="Salamov A."/>
            <person name="Lipzen A."/>
            <person name="Mereny Z."/>
            <person name="Hegedus B."/>
            <person name="Baldrian P."/>
            <person name="Stursova M."/>
            <person name="Weitz H."/>
            <person name="Taylor A."/>
            <person name="Grigoriev I.V."/>
            <person name="Nagy L.G."/>
            <person name="Martin F."/>
            <person name="Kauserud H."/>
        </authorList>
    </citation>
    <scope>NUCLEOTIDE SEQUENCE</scope>
    <source>
        <strain evidence="6">CBHHK188m</strain>
    </source>
</reference>
<evidence type="ECO:0000259" key="5">
    <source>
        <dbReference type="Pfam" id="PF17168"/>
    </source>
</evidence>
<dbReference type="CDD" id="cd12087">
    <property type="entry name" value="TM_EGFR-like"/>
    <property type="match status" value="1"/>
</dbReference>
<dbReference type="Gene3D" id="1.20.5.510">
    <property type="entry name" value="Single helix bin"/>
    <property type="match status" value="1"/>
</dbReference>
<feature type="region of interest" description="Disordered" evidence="1">
    <location>
        <begin position="768"/>
        <end position="869"/>
    </location>
</feature>
<feature type="compositionally biased region" description="Low complexity" evidence="1">
    <location>
        <begin position="850"/>
        <end position="862"/>
    </location>
</feature>
<keyword evidence="3" id="KW-0732">Signal</keyword>
<dbReference type="InterPro" id="IPR032514">
    <property type="entry name" value="GtaA_central"/>
</dbReference>
<dbReference type="SUPFAM" id="SSF48208">
    <property type="entry name" value="Six-hairpin glycosidases"/>
    <property type="match status" value="1"/>
</dbReference>
<feature type="chain" id="PRO_5042051134" description="DUF1793-domain-containing protein" evidence="3">
    <location>
        <begin position="25"/>
        <end position="893"/>
    </location>
</feature>
<evidence type="ECO:0000256" key="1">
    <source>
        <dbReference type="SAM" id="MobiDB-lite"/>
    </source>
</evidence>
<evidence type="ECO:0000256" key="2">
    <source>
        <dbReference type="SAM" id="Phobius"/>
    </source>
</evidence>
<dbReference type="PANTHER" id="PTHR31987:SF1">
    <property type="entry name" value="GLUTAMINASE A"/>
    <property type="match status" value="1"/>
</dbReference>
<accession>A0AAD7K124</accession>
<feature type="transmembrane region" description="Helical" evidence="2">
    <location>
        <begin position="735"/>
        <end position="757"/>
    </location>
</feature>
<evidence type="ECO:0000256" key="3">
    <source>
        <dbReference type="SAM" id="SignalP"/>
    </source>
</evidence>
<feature type="signal peptide" evidence="3">
    <location>
        <begin position="1"/>
        <end position="24"/>
    </location>
</feature>
<dbReference type="Pfam" id="PF16335">
    <property type="entry name" value="GtaA_6_Hairpin"/>
    <property type="match status" value="1"/>
</dbReference>
<feature type="domain" description="Glutaminase A N-terminal" evidence="5">
    <location>
        <begin position="105"/>
        <end position="336"/>
    </location>
</feature>
<name>A0AAD7K124_9AGAR</name>
<keyword evidence="2" id="KW-1133">Transmembrane helix</keyword>
<evidence type="ECO:0000259" key="4">
    <source>
        <dbReference type="Pfam" id="PF16335"/>
    </source>
</evidence>
<sequence>MSPWHTFISLAFLQLWSSWLPVLAQTPQTFFPPTVPLAVRSPTFNCWLDVHNGTNPMSTWPTFWNDQHILGWAGYIKVDGLAWHWLGDPVPGNASTWISTAVTPTRTILTVQAGPMLLNVTFLSPVEPSDWVLQSFPFSYVYVDGQATDGQAHSIQLYSDISAEWVTNSLTTPVQWSTTAGNNSVYHQVQSSSPTSVFQDVAEDSVAYHAIASNQPGLVSVIGNDQTLRPQFSTLTPGFTLTSDLPTTFGTVRDASTGKFPVFAHALDLGQTATISSVAWVVGLVRDPVVTASGVPRRAYFWSQYPTISDAIDAFVSDFADARARAIALDEKILRDASSAVSDAYGDLVSLAARQAVAGVEITLSTTSAGEFNFSDVQAFMKDVGNSQRVNPTEVIYAAMPALIYLNSSITGALLEPLLQFQASSSYPNSYAAPDLGLSYPAAPGNTVDEAIFGIENSGNMLILALAHARTSGDGSLISKYYNLLKKWGDYLVANALTPGLQESADARDAILAQNQVNITNLAIKGIIAIQAMSEISLLLGETADAQTYQSAATNFTQSWLELASSSGHVVWTYGNASSYGLMYNLLADRLLHLNVVPSSLYAAESSALQNVAQGPYGLPLSSYSNSNARSDWALFSAAAVPDTTTQNLLITGVHKRASLNTTAGVFSTLYNVDTGAGTVAGTYPNGFASPAQGAMFSILALNVSNQTVILPAQAPVSGASGPASSPKPRTNSGAIAGGTIAGVFVLLIVAGLGIFLRRRRQQRGTIDLLEAPRPYHGQPTPASGPATMSEVTSPTSDGPGVAPSHMHTSNTTRYHFPTPISKPPIPTAADSRMVEPFSPVTPPTSQAASVSGTRSTTSRGTADLMSEMENLRREVEQLRAERVPQDAPPMYQ</sequence>
<dbReference type="GO" id="GO:0005975">
    <property type="term" value="P:carbohydrate metabolic process"/>
    <property type="evidence" value="ECO:0007669"/>
    <property type="project" value="InterPro"/>
</dbReference>
<dbReference type="InterPro" id="IPR008928">
    <property type="entry name" value="6-hairpin_glycosidase_sf"/>
</dbReference>
<comment type="caution">
    <text evidence="6">The sequence shown here is derived from an EMBL/GenBank/DDBJ whole genome shotgun (WGS) entry which is preliminary data.</text>
</comment>
<organism evidence="6 7">
    <name type="scientific">Mycena maculata</name>
    <dbReference type="NCBI Taxonomy" id="230809"/>
    <lineage>
        <taxon>Eukaryota</taxon>
        <taxon>Fungi</taxon>
        <taxon>Dikarya</taxon>
        <taxon>Basidiomycota</taxon>
        <taxon>Agaricomycotina</taxon>
        <taxon>Agaricomycetes</taxon>
        <taxon>Agaricomycetidae</taxon>
        <taxon>Agaricales</taxon>
        <taxon>Marasmiineae</taxon>
        <taxon>Mycenaceae</taxon>
        <taxon>Mycena</taxon>
    </lineage>
</organism>
<evidence type="ECO:0000313" key="7">
    <source>
        <dbReference type="Proteomes" id="UP001215280"/>
    </source>
</evidence>
<dbReference type="PANTHER" id="PTHR31987">
    <property type="entry name" value="GLUTAMINASE A-RELATED"/>
    <property type="match status" value="1"/>
</dbReference>
<gene>
    <name evidence="6" type="ORF">DFH07DRAFT_951896</name>
</gene>
<keyword evidence="7" id="KW-1185">Reference proteome</keyword>
<feature type="domain" description="Glutaminase A central" evidence="4">
    <location>
        <begin position="342"/>
        <end position="699"/>
    </location>
</feature>
<protein>
    <recommendedName>
        <fullName evidence="8">DUF1793-domain-containing protein</fullName>
    </recommendedName>
</protein>